<evidence type="ECO:0000313" key="2">
    <source>
        <dbReference type="Proteomes" id="UP001163687"/>
    </source>
</evidence>
<organism evidence="1 2">
    <name type="scientific">Caldinitratiruptor microaerophilus</name>
    <dbReference type="NCBI Taxonomy" id="671077"/>
    <lineage>
        <taxon>Bacteria</taxon>
        <taxon>Bacillati</taxon>
        <taxon>Bacillota</taxon>
        <taxon>Clostridia</taxon>
        <taxon>Eubacteriales</taxon>
        <taxon>Symbiobacteriaceae</taxon>
        <taxon>Caldinitratiruptor</taxon>
    </lineage>
</organism>
<gene>
    <name evidence="1" type="ORF">caldi_13540</name>
</gene>
<accession>A0AA35CKM4</accession>
<dbReference type="EMBL" id="AP025628">
    <property type="protein sequence ID" value="BDG60264.1"/>
    <property type="molecule type" value="Genomic_DNA"/>
</dbReference>
<name>A0AA35CKM4_9FIRM</name>
<evidence type="ECO:0000313" key="1">
    <source>
        <dbReference type="EMBL" id="BDG60264.1"/>
    </source>
</evidence>
<dbReference type="Proteomes" id="UP001163687">
    <property type="component" value="Chromosome"/>
</dbReference>
<sequence>MIRARVEYRGCAACRRLHPVSEMVAVKGRVVKSAPGTWRPGKVLVIGEVCRRCAGRPEALDKVALRASSELVTFEPVREG</sequence>
<dbReference type="KEGG" id="cmic:caldi_13540"/>
<protein>
    <submittedName>
        <fullName evidence="1">Uncharacterized protein</fullName>
    </submittedName>
</protein>
<keyword evidence="2" id="KW-1185">Reference proteome</keyword>
<dbReference type="RefSeq" id="WP_264844332.1">
    <property type="nucleotide sequence ID" value="NZ_AP025628.1"/>
</dbReference>
<reference evidence="1" key="1">
    <citation type="submission" date="2022-03" db="EMBL/GenBank/DDBJ databases">
        <title>Complete genome sequence of Caldinitratiruptor microaerophilus.</title>
        <authorList>
            <person name="Mukaiyama R."/>
            <person name="Nishiyama T."/>
            <person name="Ueda K."/>
        </authorList>
    </citation>
    <scope>NUCLEOTIDE SEQUENCE</scope>
    <source>
        <strain evidence="1">JCM 16183</strain>
    </source>
</reference>
<proteinExistence type="predicted"/>
<dbReference type="AlphaFoldDB" id="A0AA35CKM4"/>